<dbReference type="Pfam" id="PF00440">
    <property type="entry name" value="TetR_N"/>
    <property type="match status" value="1"/>
</dbReference>
<dbReference type="PANTHER" id="PTHR43479:SF11">
    <property type="entry name" value="ACREF_ENVCD OPERON REPRESSOR-RELATED"/>
    <property type="match status" value="1"/>
</dbReference>
<gene>
    <name evidence="3" type="ORF">SDC9_61839</name>
</gene>
<reference evidence="3" key="1">
    <citation type="submission" date="2019-08" db="EMBL/GenBank/DDBJ databases">
        <authorList>
            <person name="Kucharzyk K."/>
            <person name="Murdoch R.W."/>
            <person name="Higgins S."/>
            <person name="Loffler F."/>
        </authorList>
    </citation>
    <scope>NUCLEOTIDE SEQUENCE</scope>
</reference>
<dbReference type="InterPro" id="IPR039532">
    <property type="entry name" value="TetR_C_Firmicutes"/>
</dbReference>
<evidence type="ECO:0000313" key="3">
    <source>
        <dbReference type="EMBL" id="MPM15468.1"/>
    </source>
</evidence>
<feature type="domain" description="HTH tetR-type" evidence="2">
    <location>
        <begin position="8"/>
        <end position="68"/>
    </location>
</feature>
<protein>
    <recommendedName>
        <fullName evidence="2">HTH tetR-type domain-containing protein</fullName>
    </recommendedName>
</protein>
<dbReference type="InterPro" id="IPR001647">
    <property type="entry name" value="HTH_TetR"/>
</dbReference>
<dbReference type="InterPro" id="IPR009057">
    <property type="entry name" value="Homeodomain-like_sf"/>
</dbReference>
<comment type="caution">
    <text evidence="3">The sequence shown here is derived from an EMBL/GenBank/DDBJ whole genome shotgun (WGS) entry which is preliminary data.</text>
</comment>
<dbReference type="PANTHER" id="PTHR43479">
    <property type="entry name" value="ACREF/ENVCD OPERON REPRESSOR-RELATED"/>
    <property type="match status" value="1"/>
</dbReference>
<organism evidence="3">
    <name type="scientific">bioreactor metagenome</name>
    <dbReference type="NCBI Taxonomy" id="1076179"/>
    <lineage>
        <taxon>unclassified sequences</taxon>
        <taxon>metagenomes</taxon>
        <taxon>ecological metagenomes</taxon>
    </lineage>
</organism>
<keyword evidence="1" id="KW-0238">DNA-binding</keyword>
<sequence>MKENPMSVRSKDSIEEALLSLMLEQPYKSITIRALTERAGLSRQTFYLNFADKEAILTRHMSKMLEEIMLRVHTEHVDTIEKLTDLYTTIVEENAPFFRLIVDNGLANLVKDVFREKLTQLPPVLESQRENRSETERRYFNGFWVAAFIEVYEIWLLEDRATDRGEIVTMLSDIMRGNYFYSADHNKTGG</sequence>
<dbReference type="GO" id="GO:0003677">
    <property type="term" value="F:DNA binding"/>
    <property type="evidence" value="ECO:0007669"/>
    <property type="project" value="UniProtKB-KW"/>
</dbReference>
<evidence type="ECO:0000259" key="2">
    <source>
        <dbReference type="PROSITE" id="PS50977"/>
    </source>
</evidence>
<dbReference type="PROSITE" id="PS50977">
    <property type="entry name" value="HTH_TETR_2"/>
    <property type="match status" value="1"/>
</dbReference>
<evidence type="ECO:0000256" key="1">
    <source>
        <dbReference type="ARBA" id="ARBA00023125"/>
    </source>
</evidence>
<dbReference type="AlphaFoldDB" id="A0A644XI56"/>
<accession>A0A644XI56</accession>
<proteinExistence type="predicted"/>
<name>A0A644XI56_9ZZZZ</name>
<dbReference type="SUPFAM" id="SSF46689">
    <property type="entry name" value="Homeodomain-like"/>
    <property type="match status" value="1"/>
</dbReference>
<dbReference type="InterPro" id="IPR050624">
    <property type="entry name" value="HTH-type_Tx_Regulator"/>
</dbReference>
<dbReference type="EMBL" id="VSSQ01002447">
    <property type="protein sequence ID" value="MPM15468.1"/>
    <property type="molecule type" value="Genomic_DNA"/>
</dbReference>
<dbReference type="Gene3D" id="1.10.357.10">
    <property type="entry name" value="Tetracycline Repressor, domain 2"/>
    <property type="match status" value="1"/>
</dbReference>
<dbReference type="Pfam" id="PF14278">
    <property type="entry name" value="TetR_C_8"/>
    <property type="match status" value="1"/>
</dbReference>